<dbReference type="InterPro" id="IPR031893">
    <property type="entry name" value="Phage_tail_APC"/>
</dbReference>
<keyword evidence="3" id="KW-1185">Reference proteome</keyword>
<feature type="domain" description="Phage tail assembly chaperone-like" evidence="1">
    <location>
        <begin position="53"/>
        <end position="118"/>
    </location>
</feature>
<dbReference type="EMBL" id="FNTJ01000002">
    <property type="protein sequence ID" value="SED06109.1"/>
    <property type="molecule type" value="Genomic_DNA"/>
</dbReference>
<sequence>MKYFHNPETNEVHAYDEDAPGEFIPSSLLPMSEAQVQAYITSATTALPTKEDTERNWRDNELTSLMWLRERHRDQLEIKAPTSIDGEQFKELLVYMQALRDWPQSVDFPDADLRPLAPPWIAKQVQ</sequence>
<organism evidence="2 3">
    <name type="scientific">Pseudomonas saponiphila</name>
    <dbReference type="NCBI Taxonomy" id="556534"/>
    <lineage>
        <taxon>Bacteria</taxon>
        <taxon>Pseudomonadati</taxon>
        <taxon>Pseudomonadota</taxon>
        <taxon>Gammaproteobacteria</taxon>
        <taxon>Pseudomonadales</taxon>
        <taxon>Pseudomonadaceae</taxon>
        <taxon>Pseudomonas</taxon>
    </lineage>
</organism>
<protein>
    <submittedName>
        <fullName evidence="2">Phage tail assembly chaperone protein</fullName>
    </submittedName>
</protein>
<evidence type="ECO:0000313" key="2">
    <source>
        <dbReference type="EMBL" id="SED06109.1"/>
    </source>
</evidence>
<evidence type="ECO:0000313" key="3">
    <source>
        <dbReference type="Proteomes" id="UP000198982"/>
    </source>
</evidence>
<dbReference type="Pfam" id="PF16778">
    <property type="entry name" value="Phage_tail_APC"/>
    <property type="match status" value="1"/>
</dbReference>
<dbReference type="Proteomes" id="UP000198982">
    <property type="component" value="Unassembled WGS sequence"/>
</dbReference>
<reference evidence="3" key="1">
    <citation type="submission" date="2016-10" db="EMBL/GenBank/DDBJ databases">
        <authorList>
            <person name="Varghese N."/>
            <person name="Submissions S."/>
        </authorList>
    </citation>
    <scope>NUCLEOTIDE SEQUENCE [LARGE SCALE GENOMIC DNA]</scope>
    <source>
        <strain evidence="3">DSM 9751</strain>
    </source>
</reference>
<dbReference type="RefSeq" id="WP_092320143.1">
    <property type="nucleotide sequence ID" value="NZ_FNTJ01000002.1"/>
</dbReference>
<gene>
    <name evidence="2" type="ORF">SAMN05216178_6049</name>
</gene>
<proteinExistence type="predicted"/>
<accession>A0A1H4XKD1</accession>
<dbReference type="AlphaFoldDB" id="A0A1H4XKD1"/>
<name>A0A1H4XKD1_9PSED</name>
<evidence type="ECO:0000259" key="1">
    <source>
        <dbReference type="Pfam" id="PF16778"/>
    </source>
</evidence>